<dbReference type="AlphaFoldDB" id="A0A9W9BV68"/>
<accession>A0A9W9BV68</accession>
<dbReference type="PANTHER" id="PTHR24118:SF99">
    <property type="entry name" value="POTE ANKYRIN DOMAIN FAMILY MEMBER 3C-RELATED"/>
    <property type="match status" value="1"/>
</dbReference>
<feature type="repeat" description="ANK" evidence="1">
    <location>
        <begin position="139"/>
        <end position="171"/>
    </location>
</feature>
<dbReference type="InterPro" id="IPR036770">
    <property type="entry name" value="Ankyrin_rpt-contain_sf"/>
</dbReference>
<evidence type="ECO:0000313" key="3">
    <source>
        <dbReference type="Proteomes" id="UP001140562"/>
    </source>
</evidence>
<dbReference type="Proteomes" id="UP001140562">
    <property type="component" value="Unassembled WGS sequence"/>
</dbReference>
<feature type="repeat" description="ANK" evidence="1">
    <location>
        <begin position="208"/>
        <end position="240"/>
    </location>
</feature>
<dbReference type="PROSITE" id="PS50297">
    <property type="entry name" value="ANK_REP_REGION"/>
    <property type="match status" value="2"/>
</dbReference>
<reference evidence="2" key="1">
    <citation type="submission" date="2022-10" db="EMBL/GenBank/DDBJ databases">
        <title>Tapping the CABI collections for fungal endophytes: first genome assemblies for Collariella, Neodidymelliopsis, Ascochyta clinopodiicola, Didymella pomorum, Didymosphaeria variabile, Neocosmospora piperis and Neocucurbitaria cava.</title>
        <authorList>
            <person name="Hill R."/>
        </authorList>
    </citation>
    <scope>NUCLEOTIDE SEQUENCE</scope>
    <source>
        <strain evidence="2">IMI 360193</strain>
    </source>
</reference>
<protein>
    <recommendedName>
        <fullName evidence="4">Ankyrin</fullName>
    </recommendedName>
</protein>
<evidence type="ECO:0000313" key="2">
    <source>
        <dbReference type="EMBL" id="KAJ4329628.1"/>
    </source>
</evidence>
<name>A0A9W9BV68_9PLEO</name>
<dbReference type="Pfam" id="PF12796">
    <property type="entry name" value="Ank_2"/>
    <property type="match status" value="1"/>
</dbReference>
<dbReference type="PANTHER" id="PTHR24118">
    <property type="entry name" value="POTE ANKYRIN DOMAIN"/>
    <property type="match status" value="1"/>
</dbReference>
<dbReference type="SUPFAM" id="SSF48403">
    <property type="entry name" value="Ankyrin repeat"/>
    <property type="match status" value="1"/>
</dbReference>
<comment type="caution">
    <text evidence="2">The sequence shown here is derived from an EMBL/GenBank/DDBJ whole genome shotgun (WGS) entry which is preliminary data.</text>
</comment>
<proteinExistence type="predicted"/>
<dbReference type="EMBL" id="JAPEUV010000352">
    <property type="protein sequence ID" value="KAJ4329628.1"/>
    <property type="molecule type" value="Genomic_DNA"/>
</dbReference>
<organism evidence="2 3">
    <name type="scientific">Didymella glomerata</name>
    <dbReference type="NCBI Taxonomy" id="749621"/>
    <lineage>
        <taxon>Eukaryota</taxon>
        <taxon>Fungi</taxon>
        <taxon>Dikarya</taxon>
        <taxon>Ascomycota</taxon>
        <taxon>Pezizomycotina</taxon>
        <taxon>Dothideomycetes</taxon>
        <taxon>Pleosporomycetidae</taxon>
        <taxon>Pleosporales</taxon>
        <taxon>Pleosporineae</taxon>
        <taxon>Didymellaceae</taxon>
        <taxon>Didymella</taxon>
    </lineage>
</organism>
<dbReference type="Pfam" id="PF00023">
    <property type="entry name" value="Ank"/>
    <property type="match status" value="1"/>
</dbReference>
<evidence type="ECO:0000256" key="1">
    <source>
        <dbReference type="PROSITE-ProRule" id="PRU00023"/>
    </source>
</evidence>
<gene>
    <name evidence="2" type="ORF">N0V87_010704</name>
</gene>
<keyword evidence="3" id="KW-1185">Reference proteome</keyword>
<dbReference type="OrthoDB" id="539213at2759"/>
<dbReference type="InterPro" id="IPR002110">
    <property type="entry name" value="Ankyrin_rpt"/>
</dbReference>
<keyword evidence="1" id="KW-0040">ANK repeat</keyword>
<evidence type="ECO:0008006" key="4">
    <source>
        <dbReference type="Google" id="ProtNLM"/>
    </source>
</evidence>
<dbReference type="PROSITE" id="PS50088">
    <property type="entry name" value="ANK_REPEAT"/>
    <property type="match status" value="3"/>
</dbReference>
<sequence>MMEYFLGQEPTNKYSNELYRAIQAGSELATVELLLEQGNSNSAGHRPQYGSAALKMAIRNEDYDLLKLLARVADAHGLEQIEGDRAELDYVDPFGEAILLEDYEAVCILLKHGANPDALVSFWGLTQSTPRVVDYSALDRMTALLVAIDVGSLHIVQLLVERGADVNSRLGMGVLRSPLQRAAEIGDFSMVEFLIGQGALIDLEPAYGGGTALQLAAMSGHVGIAEFLIERGADVNHPPARGPGRMAFEAAAEWCRPDVMYLLAQPEQGLQLDLEVTTEFEIVDCSSDDEGSDDSDMVDACHLDVRTQYERAIAFAEARNDHASIEIVRSIYASIGGRLSAQIESF</sequence>
<feature type="repeat" description="ANK" evidence="1">
    <location>
        <begin position="174"/>
        <end position="206"/>
    </location>
</feature>
<dbReference type="SMART" id="SM00248">
    <property type="entry name" value="ANK"/>
    <property type="match status" value="5"/>
</dbReference>
<dbReference type="Gene3D" id="1.25.40.20">
    <property type="entry name" value="Ankyrin repeat-containing domain"/>
    <property type="match status" value="2"/>
</dbReference>